<organism evidence="1 2">
    <name type="scientific">Shewanella avicenniae</name>
    <dbReference type="NCBI Taxonomy" id="2814294"/>
    <lineage>
        <taxon>Bacteria</taxon>
        <taxon>Pseudomonadati</taxon>
        <taxon>Pseudomonadota</taxon>
        <taxon>Gammaproteobacteria</taxon>
        <taxon>Alteromonadales</taxon>
        <taxon>Shewanellaceae</taxon>
        <taxon>Shewanella</taxon>
    </lineage>
</organism>
<keyword evidence="2" id="KW-1185">Reference proteome</keyword>
<gene>
    <name evidence="1" type="ORF">JYB87_09260</name>
</gene>
<evidence type="ECO:0000313" key="2">
    <source>
        <dbReference type="Proteomes" id="UP000662770"/>
    </source>
</evidence>
<evidence type="ECO:0008006" key="3">
    <source>
        <dbReference type="Google" id="ProtNLM"/>
    </source>
</evidence>
<accession>A0ABX7QWJ6</accession>
<name>A0ABX7QWJ6_9GAMM</name>
<protein>
    <recommendedName>
        <fullName evidence="3">Antirestriction protein</fullName>
    </recommendedName>
</protein>
<proteinExistence type="predicted"/>
<reference evidence="1 2" key="1">
    <citation type="submission" date="2021-03" db="EMBL/GenBank/DDBJ databases">
        <title>Novel species identification of genus Shewanella.</title>
        <authorList>
            <person name="Liu G."/>
            <person name="Zhang Q."/>
        </authorList>
    </citation>
    <scope>NUCLEOTIDE SEQUENCE [LARGE SCALE GENOMIC DNA]</scope>
    <source>
        <strain evidence="1 2">FJAT-51800</strain>
    </source>
</reference>
<dbReference type="RefSeq" id="WP_207356541.1">
    <property type="nucleotide sequence ID" value="NZ_CP071503.1"/>
</dbReference>
<evidence type="ECO:0000313" key="1">
    <source>
        <dbReference type="EMBL" id="QSX35350.1"/>
    </source>
</evidence>
<dbReference type="Proteomes" id="UP000662770">
    <property type="component" value="Chromosome"/>
</dbReference>
<dbReference type="EMBL" id="CP071503">
    <property type="protein sequence ID" value="QSX35350.1"/>
    <property type="molecule type" value="Genomic_DNA"/>
</dbReference>
<sequence length="100" mass="11267">MSLISSYLEEEVDMALKTIDVLHDLDSDVVEDLVAILNRYGIVSDEDGSCLDSTMIEYWNDECDSFLKSHGYHGGELKSTGNYFDFHGAVYAQGKIMNIY</sequence>